<dbReference type="KEGG" id="mgo:AFA91_26865"/>
<keyword evidence="3" id="KW-0949">S-adenosyl-L-methionine</keyword>
<reference evidence="5 6" key="1">
    <citation type="submission" date="2015-07" db="EMBL/GenBank/DDBJ databases">
        <title>Complete genome sequence of Mycobacterium goodii X7B, a facultative thermophilic biodesulfurizing bacterium.</title>
        <authorList>
            <person name="Yu B."/>
            <person name="Li F."/>
            <person name="Xu P."/>
        </authorList>
    </citation>
    <scope>NUCLEOTIDE SEQUENCE [LARGE SCALE GENOMIC DNA]</scope>
    <source>
        <strain evidence="5 6">X7B</strain>
    </source>
</reference>
<dbReference type="InterPro" id="IPR029063">
    <property type="entry name" value="SAM-dependent_MTases_sf"/>
</dbReference>
<dbReference type="STRING" id="134601.AFA91_26865"/>
<dbReference type="PATRIC" id="fig|134601.6.peg.5550"/>
<feature type="domain" description="Methyltransferase" evidence="4">
    <location>
        <begin position="47"/>
        <end position="151"/>
    </location>
</feature>
<gene>
    <name evidence="5" type="ORF">AFA91_26865</name>
</gene>
<evidence type="ECO:0000313" key="6">
    <source>
        <dbReference type="Proteomes" id="UP000062255"/>
    </source>
</evidence>
<accession>A0A0K0XBZ7</accession>
<dbReference type="CDD" id="cd02440">
    <property type="entry name" value="AdoMet_MTases"/>
    <property type="match status" value="1"/>
</dbReference>
<dbReference type="GO" id="GO:0032259">
    <property type="term" value="P:methylation"/>
    <property type="evidence" value="ECO:0007669"/>
    <property type="project" value="UniProtKB-KW"/>
</dbReference>
<dbReference type="Proteomes" id="UP000062255">
    <property type="component" value="Chromosome"/>
</dbReference>
<name>A0A0K0XBZ7_MYCGD</name>
<dbReference type="InterPro" id="IPR025714">
    <property type="entry name" value="Methyltranfer_dom"/>
</dbReference>
<dbReference type="OrthoDB" id="3825914at2"/>
<dbReference type="PANTHER" id="PTHR32183">
    <property type="match status" value="1"/>
</dbReference>
<evidence type="ECO:0000256" key="1">
    <source>
        <dbReference type="ARBA" id="ARBA00022603"/>
    </source>
</evidence>
<dbReference type="Gene3D" id="3.40.50.150">
    <property type="entry name" value="Vaccinia Virus protein VP39"/>
    <property type="match status" value="1"/>
</dbReference>
<evidence type="ECO:0000256" key="3">
    <source>
        <dbReference type="ARBA" id="ARBA00022691"/>
    </source>
</evidence>
<dbReference type="RefSeq" id="WP_049747369.1">
    <property type="nucleotide sequence ID" value="NZ_CP012150.1"/>
</dbReference>
<keyword evidence="1 5" id="KW-0489">Methyltransferase</keyword>
<dbReference type="AlphaFoldDB" id="A0A0K0XBZ7"/>
<keyword evidence="2 5" id="KW-0808">Transferase</keyword>
<organism evidence="5 6">
    <name type="scientific">Mycolicibacterium goodii</name>
    <name type="common">Mycobacterium goodii</name>
    <dbReference type="NCBI Taxonomy" id="134601"/>
    <lineage>
        <taxon>Bacteria</taxon>
        <taxon>Bacillati</taxon>
        <taxon>Actinomycetota</taxon>
        <taxon>Actinomycetes</taxon>
        <taxon>Mycobacteriales</taxon>
        <taxon>Mycobacteriaceae</taxon>
        <taxon>Mycolicibacterium</taxon>
    </lineage>
</organism>
<dbReference type="SUPFAM" id="SSF53335">
    <property type="entry name" value="S-adenosyl-L-methionine-dependent methyltransferases"/>
    <property type="match status" value="1"/>
</dbReference>
<sequence length="226" mass="24217">MTTPEDVFESAYRGEAPNFAGMRPPWSIGEPQPEIKKLIDAGKFHGEVLDAGCGEAATALHLAELGFTTVGLDQSPTAIELARAEAASRGLTNATFEVADISSFTGYDGRFGTIVDSTLFHSMPIELRDGYQQSIVRAAAPGATYVVLVFDKTTMGDSGPAYPVTEPELREVVGRYWVIDDISPARIHANVPAEFTDFAAFAGSDIRDEGHGRKSVAGWLLQAHLG</sequence>
<dbReference type="Pfam" id="PF13847">
    <property type="entry name" value="Methyltransf_31"/>
    <property type="match status" value="1"/>
</dbReference>
<evidence type="ECO:0000256" key="2">
    <source>
        <dbReference type="ARBA" id="ARBA00022679"/>
    </source>
</evidence>
<dbReference type="EMBL" id="CP012150">
    <property type="protein sequence ID" value="AKS34911.1"/>
    <property type="molecule type" value="Genomic_DNA"/>
</dbReference>
<evidence type="ECO:0000259" key="4">
    <source>
        <dbReference type="Pfam" id="PF13847"/>
    </source>
</evidence>
<evidence type="ECO:0000313" key="5">
    <source>
        <dbReference type="EMBL" id="AKS34911.1"/>
    </source>
</evidence>
<proteinExistence type="predicted"/>
<protein>
    <submittedName>
        <fullName evidence="5">SAM-dependent methyltransferase</fullName>
    </submittedName>
</protein>
<dbReference type="GO" id="GO:0008168">
    <property type="term" value="F:methyltransferase activity"/>
    <property type="evidence" value="ECO:0007669"/>
    <property type="project" value="UniProtKB-KW"/>
</dbReference>
<dbReference type="PANTHER" id="PTHR32183:SF6">
    <property type="entry name" value="CYSTEINE SULFINATE DESULFINASE_CYSTEINE DESULFURASE AND RELATED ENZYMES"/>
    <property type="match status" value="1"/>
</dbReference>